<sequence>MNLDSKTMQLPPRPGIAKLSVTNKVCMCVCVVCVCERGAGEIQTQTDATQREMFNLAANSNLQFQTFSFRPPPPSLCHHPIQPGGISNLPRRKTLG</sequence>
<proteinExistence type="predicted"/>
<dbReference type="AlphaFoldDB" id="A0AAD9A4D7"/>
<evidence type="ECO:0000313" key="1">
    <source>
        <dbReference type="EMBL" id="KAK1841048.1"/>
    </source>
</evidence>
<organism evidence="1 2">
    <name type="scientific">Colletotrichum chrysophilum</name>
    <dbReference type="NCBI Taxonomy" id="1836956"/>
    <lineage>
        <taxon>Eukaryota</taxon>
        <taxon>Fungi</taxon>
        <taxon>Dikarya</taxon>
        <taxon>Ascomycota</taxon>
        <taxon>Pezizomycotina</taxon>
        <taxon>Sordariomycetes</taxon>
        <taxon>Hypocreomycetidae</taxon>
        <taxon>Glomerellales</taxon>
        <taxon>Glomerellaceae</taxon>
        <taxon>Colletotrichum</taxon>
        <taxon>Colletotrichum gloeosporioides species complex</taxon>
    </lineage>
</organism>
<accession>A0AAD9A4D7</accession>
<reference evidence="1" key="1">
    <citation type="submission" date="2023-01" db="EMBL/GenBank/DDBJ databases">
        <title>Colletotrichum chrysophilum M932 genome sequence.</title>
        <authorList>
            <person name="Baroncelli R."/>
        </authorList>
    </citation>
    <scope>NUCLEOTIDE SEQUENCE</scope>
    <source>
        <strain evidence="1">M932</strain>
    </source>
</reference>
<dbReference type="Proteomes" id="UP001243330">
    <property type="component" value="Unassembled WGS sequence"/>
</dbReference>
<gene>
    <name evidence="1" type="ORF">CCHR01_16339</name>
</gene>
<name>A0AAD9A4D7_9PEZI</name>
<protein>
    <submittedName>
        <fullName evidence="1">Uncharacterized protein</fullName>
    </submittedName>
</protein>
<comment type="caution">
    <text evidence="1">The sequence shown here is derived from an EMBL/GenBank/DDBJ whole genome shotgun (WGS) entry which is preliminary data.</text>
</comment>
<dbReference type="EMBL" id="JAQOWY010000511">
    <property type="protein sequence ID" value="KAK1841048.1"/>
    <property type="molecule type" value="Genomic_DNA"/>
</dbReference>
<keyword evidence="2" id="KW-1185">Reference proteome</keyword>
<evidence type="ECO:0000313" key="2">
    <source>
        <dbReference type="Proteomes" id="UP001243330"/>
    </source>
</evidence>